<dbReference type="InterPro" id="IPR042099">
    <property type="entry name" value="ANL_N_sf"/>
</dbReference>
<organism evidence="5 6">
    <name type="scientific">Candidatus Eisenbergiella intestinigallinarum</name>
    <dbReference type="NCBI Taxonomy" id="2838549"/>
    <lineage>
        <taxon>Bacteria</taxon>
        <taxon>Bacillati</taxon>
        <taxon>Bacillota</taxon>
        <taxon>Clostridia</taxon>
        <taxon>Lachnospirales</taxon>
        <taxon>Lachnospiraceae</taxon>
        <taxon>Eisenbergiella</taxon>
    </lineage>
</organism>
<reference evidence="5" key="2">
    <citation type="submission" date="2021-04" db="EMBL/GenBank/DDBJ databases">
        <authorList>
            <person name="Gilroy R."/>
        </authorList>
    </citation>
    <scope>NUCLEOTIDE SEQUENCE</scope>
    <source>
        <strain evidence="5">ChiBcec1-1630</strain>
    </source>
</reference>
<dbReference type="PROSITE" id="PS00455">
    <property type="entry name" value="AMP_BINDING"/>
    <property type="match status" value="1"/>
</dbReference>
<evidence type="ECO:0000313" key="5">
    <source>
        <dbReference type="EMBL" id="HJC86520.1"/>
    </source>
</evidence>
<feature type="domain" description="AMP-dependent synthetase/ligase" evidence="4">
    <location>
        <begin position="57"/>
        <end position="389"/>
    </location>
</feature>
<dbReference type="Pfam" id="PF23562">
    <property type="entry name" value="AMP-binding_C_3"/>
    <property type="match status" value="1"/>
</dbReference>
<dbReference type="PANTHER" id="PTHR43272:SF33">
    <property type="entry name" value="AMP-BINDING DOMAIN-CONTAINING PROTEIN-RELATED"/>
    <property type="match status" value="1"/>
</dbReference>
<reference evidence="5" key="1">
    <citation type="journal article" date="2021" name="PeerJ">
        <title>Extensive microbial diversity within the chicken gut microbiome revealed by metagenomics and culture.</title>
        <authorList>
            <person name="Gilroy R."/>
            <person name="Ravi A."/>
            <person name="Getino M."/>
            <person name="Pursley I."/>
            <person name="Horton D.L."/>
            <person name="Alikhan N.F."/>
            <person name="Baker D."/>
            <person name="Gharbi K."/>
            <person name="Hall N."/>
            <person name="Watson M."/>
            <person name="Adriaenssens E.M."/>
            <person name="Foster-Nyarko E."/>
            <person name="Jarju S."/>
            <person name="Secka A."/>
            <person name="Antonio M."/>
            <person name="Oren A."/>
            <person name="Chaudhuri R.R."/>
            <person name="La Ragione R."/>
            <person name="Hildebrand F."/>
            <person name="Pallen M.J."/>
        </authorList>
    </citation>
    <scope>NUCLEOTIDE SEQUENCE</scope>
    <source>
        <strain evidence="5">ChiBcec1-1630</strain>
    </source>
</reference>
<dbReference type="Pfam" id="PF00501">
    <property type="entry name" value="AMP-binding"/>
    <property type="match status" value="1"/>
</dbReference>
<protein>
    <submittedName>
        <fullName evidence="5">AMP-binding protein</fullName>
    </submittedName>
</protein>
<dbReference type="AlphaFoldDB" id="A0A9D2TRJ4"/>
<keyword evidence="3" id="KW-0175">Coiled coil</keyword>
<dbReference type="PANTHER" id="PTHR43272">
    <property type="entry name" value="LONG-CHAIN-FATTY-ACID--COA LIGASE"/>
    <property type="match status" value="1"/>
</dbReference>
<dbReference type="GO" id="GO:0005524">
    <property type="term" value="F:ATP binding"/>
    <property type="evidence" value="ECO:0007669"/>
    <property type="project" value="UniProtKB-KW"/>
</dbReference>
<keyword evidence="1" id="KW-0547">Nucleotide-binding</keyword>
<evidence type="ECO:0000256" key="1">
    <source>
        <dbReference type="ARBA" id="ARBA00022741"/>
    </source>
</evidence>
<evidence type="ECO:0000256" key="3">
    <source>
        <dbReference type="SAM" id="Coils"/>
    </source>
</evidence>
<dbReference type="Gene3D" id="3.40.50.12780">
    <property type="entry name" value="N-terminal domain of ligase-like"/>
    <property type="match status" value="1"/>
</dbReference>
<dbReference type="GO" id="GO:0016020">
    <property type="term" value="C:membrane"/>
    <property type="evidence" value="ECO:0007669"/>
    <property type="project" value="TreeGrafter"/>
</dbReference>
<comment type="caution">
    <text evidence="5">The sequence shown here is derived from an EMBL/GenBank/DDBJ whole genome shotgun (WGS) entry which is preliminary data.</text>
</comment>
<dbReference type="InterPro" id="IPR020845">
    <property type="entry name" value="AMP-binding_CS"/>
</dbReference>
<evidence type="ECO:0000313" key="6">
    <source>
        <dbReference type="Proteomes" id="UP000823922"/>
    </source>
</evidence>
<dbReference type="GO" id="GO:0004467">
    <property type="term" value="F:long-chain fatty acid-CoA ligase activity"/>
    <property type="evidence" value="ECO:0007669"/>
    <property type="project" value="TreeGrafter"/>
</dbReference>
<dbReference type="EMBL" id="DWVS01000020">
    <property type="protein sequence ID" value="HJC86520.1"/>
    <property type="molecule type" value="Genomic_DNA"/>
</dbReference>
<keyword evidence="2" id="KW-0067">ATP-binding</keyword>
<dbReference type="Proteomes" id="UP000823922">
    <property type="component" value="Unassembled WGS sequence"/>
</dbReference>
<dbReference type="InterPro" id="IPR000873">
    <property type="entry name" value="AMP-dep_synth/lig_dom"/>
</dbReference>
<accession>A0A9D2TRJ4</accession>
<dbReference type="SUPFAM" id="SSF56801">
    <property type="entry name" value="Acetyl-CoA synthetase-like"/>
    <property type="match status" value="1"/>
</dbReference>
<proteinExistence type="predicted"/>
<feature type="coiled-coil region" evidence="3">
    <location>
        <begin position="476"/>
        <end position="503"/>
    </location>
</feature>
<gene>
    <name evidence="5" type="ORF">H9926_00685</name>
</gene>
<evidence type="ECO:0000259" key="4">
    <source>
        <dbReference type="Pfam" id="PF00501"/>
    </source>
</evidence>
<name>A0A9D2TRJ4_9FIRM</name>
<evidence type="ECO:0000256" key="2">
    <source>
        <dbReference type="ARBA" id="ARBA00022840"/>
    </source>
</evidence>
<sequence length="524" mass="58314">MEISGEKDSVSGRAETAAVPETHLCSTIREILVESERKYGPLDAVRFKQGKGSIAVRSYTQLRHDSESFSCAIRAMLPQGAHVAVTGMTSYPWLAAYLGTVNAGDVAVPLDVSLPAEELCELVDRSDAEALILDEVRKDVEAIARQRCPKLKYLISMQKPEDDETALSFSGLLKKYEGSFDYEPSPEELCTIMFTSGTTGKSKGVMLTHRNLAENATCLDMKIPSRTVILSVLPIHHAYCLSMDILKGLSLGSVICINDSLLRVARNIKLFAPNMILMVPLMIETMAKKLEDAAGLPPEIVKREVFGEQFHTICSGGAYLDPAYIDLFARYGITILQGYGMTECAPVISTTVSWNIRKESVGQLLPNCEARVVDGELQVRGSSVMQGYYKMPQETAETLVDGWLKTGDLGYVDEEGFVYLTGRRKNLIITKNGENVSPEELENRLGRSRLIQEILVRENEGVIEAEIFPDYEYVKKQGITDIRAALQKEIDNYNKEAAAYKKIYGLKVRETEFEKTPSKKIKRY</sequence>